<evidence type="ECO:0000256" key="11">
    <source>
        <dbReference type="ARBA" id="ARBA00023264"/>
    </source>
</evidence>
<dbReference type="Pfam" id="PF00781">
    <property type="entry name" value="DAGK_cat"/>
    <property type="match status" value="1"/>
</dbReference>
<dbReference type="Proteomes" id="UP000192917">
    <property type="component" value="Unassembled WGS sequence"/>
</dbReference>
<dbReference type="EMBL" id="FWZX01000024">
    <property type="protein sequence ID" value="SMF62308.1"/>
    <property type="molecule type" value="Genomic_DNA"/>
</dbReference>
<proteinExistence type="predicted"/>
<protein>
    <submittedName>
        <fullName evidence="13">Lipid kinase, YegS/Rv2252/BmrU family</fullName>
    </submittedName>
</protein>
<dbReference type="GO" id="GO:0046872">
    <property type="term" value="F:metal ion binding"/>
    <property type="evidence" value="ECO:0007669"/>
    <property type="project" value="UniProtKB-KW"/>
</dbReference>
<organism evidence="13 14">
    <name type="scientific">Tistlia consotensis USBA 355</name>
    <dbReference type="NCBI Taxonomy" id="560819"/>
    <lineage>
        <taxon>Bacteria</taxon>
        <taxon>Pseudomonadati</taxon>
        <taxon>Pseudomonadota</taxon>
        <taxon>Alphaproteobacteria</taxon>
        <taxon>Rhodospirillales</taxon>
        <taxon>Rhodovibrionaceae</taxon>
        <taxon>Tistlia</taxon>
    </lineage>
</organism>
<evidence type="ECO:0000259" key="12">
    <source>
        <dbReference type="PROSITE" id="PS50146"/>
    </source>
</evidence>
<keyword evidence="5" id="KW-0547">Nucleotide-binding</keyword>
<dbReference type="Pfam" id="PF19279">
    <property type="entry name" value="YegS_C"/>
    <property type="match status" value="1"/>
</dbReference>
<evidence type="ECO:0000256" key="5">
    <source>
        <dbReference type="ARBA" id="ARBA00022741"/>
    </source>
</evidence>
<dbReference type="GO" id="GO:0005886">
    <property type="term" value="C:plasma membrane"/>
    <property type="evidence" value="ECO:0007669"/>
    <property type="project" value="TreeGrafter"/>
</dbReference>
<reference evidence="13 14" key="1">
    <citation type="submission" date="2017-04" db="EMBL/GenBank/DDBJ databases">
        <authorList>
            <person name="Afonso C.L."/>
            <person name="Miller P.J."/>
            <person name="Scott M.A."/>
            <person name="Spackman E."/>
            <person name="Goraichik I."/>
            <person name="Dimitrov K.M."/>
            <person name="Suarez D.L."/>
            <person name="Swayne D.E."/>
        </authorList>
    </citation>
    <scope>NUCLEOTIDE SEQUENCE [LARGE SCALE GENOMIC DNA]</scope>
    <source>
        <strain evidence="13 14">USBA 355</strain>
    </source>
</reference>
<keyword evidence="6 13" id="KW-0418">Kinase</keyword>
<dbReference type="SMART" id="SM00046">
    <property type="entry name" value="DAGKc"/>
    <property type="match status" value="1"/>
</dbReference>
<evidence type="ECO:0000256" key="8">
    <source>
        <dbReference type="ARBA" id="ARBA00022842"/>
    </source>
</evidence>
<evidence type="ECO:0000313" key="14">
    <source>
        <dbReference type="Proteomes" id="UP000192917"/>
    </source>
</evidence>
<evidence type="ECO:0000256" key="10">
    <source>
        <dbReference type="ARBA" id="ARBA00023209"/>
    </source>
</evidence>
<name>A0A1Y6CHD1_9PROT</name>
<dbReference type="InterPro" id="IPR050187">
    <property type="entry name" value="Lipid_Phosphate_FormReg"/>
</dbReference>
<gene>
    <name evidence="13" type="ORF">SAMN05428998_1243</name>
</gene>
<evidence type="ECO:0000256" key="1">
    <source>
        <dbReference type="ARBA" id="ARBA00001946"/>
    </source>
</evidence>
<keyword evidence="8" id="KW-0460">Magnesium</keyword>
<keyword evidence="9" id="KW-0443">Lipid metabolism</keyword>
<dbReference type="SUPFAM" id="SSF111331">
    <property type="entry name" value="NAD kinase/diacylglycerol kinase-like"/>
    <property type="match status" value="1"/>
</dbReference>
<keyword evidence="3" id="KW-0808">Transferase</keyword>
<dbReference type="AlphaFoldDB" id="A0A1Y6CHD1"/>
<dbReference type="PANTHER" id="PTHR12358">
    <property type="entry name" value="SPHINGOSINE KINASE"/>
    <property type="match status" value="1"/>
</dbReference>
<dbReference type="GO" id="GO:0005524">
    <property type="term" value="F:ATP binding"/>
    <property type="evidence" value="ECO:0007669"/>
    <property type="project" value="UniProtKB-KW"/>
</dbReference>
<dbReference type="RefSeq" id="WP_085125060.1">
    <property type="nucleotide sequence ID" value="NZ_FWZX01000024.1"/>
</dbReference>
<dbReference type="PROSITE" id="PS50146">
    <property type="entry name" value="DAGK"/>
    <property type="match status" value="1"/>
</dbReference>
<dbReference type="InterPro" id="IPR001206">
    <property type="entry name" value="Diacylglycerol_kinase_cat_dom"/>
</dbReference>
<keyword evidence="10" id="KW-0594">Phospholipid biosynthesis</keyword>
<dbReference type="InterPro" id="IPR005218">
    <property type="entry name" value="Diacylglycerol/lipid_kinase"/>
</dbReference>
<dbReference type="GO" id="GO:0016301">
    <property type="term" value="F:kinase activity"/>
    <property type="evidence" value="ECO:0007669"/>
    <property type="project" value="UniProtKB-KW"/>
</dbReference>
<evidence type="ECO:0000256" key="6">
    <source>
        <dbReference type="ARBA" id="ARBA00022777"/>
    </source>
</evidence>
<comment type="cofactor">
    <cofactor evidence="1">
        <name>Mg(2+)</name>
        <dbReference type="ChEBI" id="CHEBI:18420"/>
    </cofactor>
</comment>
<evidence type="ECO:0000256" key="7">
    <source>
        <dbReference type="ARBA" id="ARBA00022840"/>
    </source>
</evidence>
<evidence type="ECO:0000256" key="4">
    <source>
        <dbReference type="ARBA" id="ARBA00022723"/>
    </source>
</evidence>
<dbReference type="Gene3D" id="3.40.50.10330">
    <property type="entry name" value="Probable inorganic polyphosphate/atp-NAD kinase, domain 1"/>
    <property type="match status" value="1"/>
</dbReference>
<evidence type="ECO:0000256" key="2">
    <source>
        <dbReference type="ARBA" id="ARBA00022516"/>
    </source>
</evidence>
<dbReference type="InterPro" id="IPR016064">
    <property type="entry name" value="NAD/diacylglycerol_kinase_sf"/>
</dbReference>
<keyword evidence="4" id="KW-0479">Metal-binding</keyword>
<dbReference type="STRING" id="560819.SAMN05428998_1243"/>
<evidence type="ECO:0000313" key="13">
    <source>
        <dbReference type="EMBL" id="SMF62308.1"/>
    </source>
</evidence>
<dbReference type="NCBIfam" id="TIGR00147">
    <property type="entry name" value="YegS/Rv2252/BmrU family lipid kinase"/>
    <property type="match status" value="1"/>
</dbReference>
<keyword evidence="11" id="KW-1208">Phospholipid metabolism</keyword>
<sequence>MRPSDYRPRFFPPVSPAAGPLRLRIIHNPTAGGARWRRYGAVLERLDRAGARIEELATGRRGDAEAYAAALARDDCDRLVVAGGDGTINEAINGLLANQAGGRTIPLAILPLGTANVLAQEIGLSTRPAAVARMILQGAARPIALGEANGRAFTLMAGVGFDAHVVAQVDGRLKKRIGKLAYVWQTLRQLAVYDFPLYRVTVDGEVFTAASAVACNAHFYGGRYVLAPDALLDDPSLEVCLFGRTGRLHAVKYAAALLLGLLPRLPDYRIVTGRQVSIQGPAEDPIQGDGDILASLPAAIRVLPDALNLVFPPRR</sequence>
<dbReference type="GO" id="GO:0008654">
    <property type="term" value="P:phospholipid biosynthetic process"/>
    <property type="evidence" value="ECO:0007669"/>
    <property type="project" value="UniProtKB-KW"/>
</dbReference>
<keyword evidence="7" id="KW-0067">ATP-binding</keyword>
<dbReference type="InterPro" id="IPR045540">
    <property type="entry name" value="YegS/DAGK_C"/>
</dbReference>
<feature type="domain" description="DAGKc" evidence="12">
    <location>
        <begin position="18"/>
        <end position="152"/>
    </location>
</feature>
<evidence type="ECO:0000256" key="9">
    <source>
        <dbReference type="ARBA" id="ARBA00023098"/>
    </source>
</evidence>
<dbReference type="Gene3D" id="2.60.200.40">
    <property type="match status" value="1"/>
</dbReference>
<keyword evidence="14" id="KW-1185">Reference proteome</keyword>
<dbReference type="InterPro" id="IPR017438">
    <property type="entry name" value="ATP-NAD_kinase_N"/>
</dbReference>
<accession>A0A1Y6CHD1</accession>
<evidence type="ECO:0000256" key="3">
    <source>
        <dbReference type="ARBA" id="ARBA00022679"/>
    </source>
</evidence>
<dbReference type="PANTHER" id="PTHR12358:SF106">
    <property type="entry name" value="LIPID KINASE YEGS"/>
    <property type="match status" value="1"/>
</dbReference>
<keyword evidence="2" id="KW-0444">Lipid biosynthesis</keyword>